<dbReference type="InterPro" id="IPR052350">
    <property type="entry name" value="Metallo-dep_Lactonases"/>
</dbReference>
<accession>A0A381ZB77</accession>
<organism evidence="3">
    <name type="scientific">marine metagenome</name>
    <dbReference type="NCBI Taxonomy" id="408172"/>
    <lineage>
        <taxon>unclassified sequences</taxon>
        <taxon>metagenomes</taxon>
        <taxon>ecological metagenomes</taxon>
    </lineage>
</organism>
<reference evidence="3" key="1">
    <citation type="submission" date="2018-05" db="EMBL/GenBank/DDBJ databases">
        <authorList>
            <person name="Lanie J.A."/>
            <person name="Ng W.-L."/>
            <person name="Kazmierczak K.M."/>
            <person name="Andrzejewski T.M."/>
            <person name="Davidsen T.M."/>
            <person name="Wayne K.J."/>
            <person name="Tettelin H."/>
            <person name="Glass J.I."/>
            <person name="Rusch D."/>
            <person name="Podicherti R."/>
            <person name="Tsui H.-C.T."/>
            <person name="Winkler M.E."/>
        </authorList>
    </citation>
    <scope>NUCLEOTIDE SEQUENCE</scope>
</reference>
<sequence length="327" mass="35733">VPEPKPNEAWLAQTREETIDPGLPICDPHHHLWDHRAGSIAERYLLDEFLSDACSGHNVVSSVFIECGTMWRRDGPAEMRPVGETEFANGIAAMSASGGYGDTQVAAGIVGTASLSAGDAIAGVLDAQLVAGGGRFRGIRQAAARDDDPAVPDHRTSPPRGLYAERRFREGFAHLAPRDLSFEGWCYHTQIEELSDLARSFPDTTIILDHFGGPVGVGSYADRRSEVFDQWQRALSELAQSPNVVAKLGGIAMEVNGFGWHLQPTPPDSGMLIAATRHYFEHTIEVFGTDRCLFESNFPVDKVSCSYNVLWNAFKRLTTDYSAAEKA</sequence>
<dbReference type="PANTHER" id="PTHR43569">
    <property type="entry name" value="AMIDOHYDROLASE"/>
    <property type="match status" value="1"/>
</dbReference>
<feature type="non-terminal residue" evidence="3">
    <location>
        <position position="327"/>
    </location>
</feature>
<feature type="domain" description="Amidohydrolase-related" evidence="2">
    <location>
        <begin position="122"/>
        <end position="327"/>
    </location>
</feature>
<dbReference type="PANTHER" id="PTHR43569:SF1">
    <property type="entry name" value="BLL3371 PROTEIN"/>
    <property type="match status" value="1"/>
</dbReference>
<protein>
    <recommendedName>
        <fullName evidence="2">Amidohydrolase-related domain-containing protein</fullName>
    </recommendedName>
</protein>
<dbReference type="Pfam" id="PF04909">
    <property type="entry name" value="Amidohydro_2"/>
    <property type="match status" value="1"/>
</dbReference>
<gene>
    <name evidence="3" type="ORF">METZ01_LOCUS139392</name>
</gene>
<comment type="similarity">
    <text evidence="1">Belongs to the metallo-dependent hydrolases superfamily.</text>
</comment>
<dbReference type="Gene3D" id="3.20.20.140">
    <property type="entry name" value="Metal-dependent hydrolases"/>
    <property type="match status" value="1"/>
</dbReference>
<dbReference type="SUPFAM" id="SSF51556">
    <property type="entry name" value="Metallo-dependent hydrolases"/>
    <property type="match status" value="1"/>
</dbReference>
<dbReference type="AlphaFoldDB" id="A0A381ZB77"/>
<dbReference type="GO" id="GO:0016787">
    <property type="term" value="F:hydrolase activity"/>
    <property type="evidence" value="ECO:0007669"/>
    <property type="project" value="InterPro"/>
</dbReference>
<evidence type="ECO:0000259" key="2">
    <source>
        <dbReference type="Pfam" id="PF04909"/>
    </source>
</evidence>
<dbReference type="InterPro" id="IPR006680">
    <property type="entry name" value="Amidohydro-rel"/>
</dbReference>
<dbReference type="InterPro" id="IPR032466">
    <property type="entry name" value="Metal_Hydrolase"/>
</dbReference>
<name>A0A381ZB77_9ZZZZ</name>
<proteinExistence type="inferred from homology"/>
<evidence type="ECO:0000256" key="1">
    <source>
        <dbReference type="ARBA" id="ARBA00038310"/>
    </source>
</evidence>
<dbReference type="EMBL" id="UINC01020657">
    <property type="protein sequence ID" value="SVA86538.1"/>
    <property type="molecule type" value="Genomic_DNA"/>
</dbReference>
<evidence type="ECO:0000313" key="3">
    <source>
        <dbReference type="EMBL" id="SVA86538.1"/>
    </source>
</evidence>
<feature type="non-terminal residue" evidence="3">
    <location>
        <position position="1"/>
    </location>
</feature>